<comment type="caution">
    <text evidence="3">The sequence shown here is derived from an EMBL/GenBank/DDBJ whole genome shotgun (WGS) entry which is preliminary data.</text>
</comment>
<keyword evidence="2" id="KW-0812">Transmembrane</keyword>
<dbReference type="AlphaFoldDB" id="A0A8H3XJE9"/>
<dbReference type="OrthoDB" id="10383999at2759"/>
<keyword evidence="2" id="KW-0472">Membrane</keyword>
<proteinExistence type="predicted"/>
<sequence>MSSSKSEEPLSGDQDQPEILIHSNSHGENNDVPHDGKKIDKYVLSPNMECIATLSKEDKSIFVWTITKTITKELIVKYDSSLDVNVLECALNTDKLCKKPDFNFEDLFFPGRLIGISDCKHVIIKLDSLDFEIDFAIIDITTKLRQRLVAQGLEDRIEKFSVLDVVRGAESISFLENGDLAILKEKPVYRVYIFSKSNPNGKHKWTCKKSIELEKFDLDPYTNSRSNYDNDYDFDFDSYDSYTISKKGKLFMCFRIPWVIMQWDLITRKFDMQYILNWKLFSQKELGYPSINTIKLLIELNSDNTMLAVADSGYGKYWVYVYLTKSGVMVVNTNVDAKHLYDFHFIGSGEEERLFFSSENSYVLNPYTLSLDKFHDNHAIYNMISDYIIKIDDKNHLSIQRLSQNEIWKNYLEREERCHSNAYIYPYFNIKEIMPFVQNILDRYESVQNLTENYLNTPSNMSEECRRGPCTWIINYEVGISGMCHIKLKAKTGSSKEIDICRLSGNICEYKVLENGDMLLVFPSDVLIYTIKKHSDENFRGELIYWWSKNRYEVGKAENSKDFIISFLTLFIKNFNLDSYNFGFDILPTPTLTLCAFDPMHEESLSLFQSDFNSSTLLKLYGHATCYQLIEGKASDKAKRIDKLLGNCYNHSLSMLESGDICSFILITGQIAFTLIKLEEYNKNRRFIEEFLSKTNILIGHIDPYYYHRNNDSLLFNLQHCRAYVNSHSLSNTSFFNYLFFWISKKYNFLKKSYPKVYQILTFPYLHYSSYITIYPQETVILMFPLSGFATYPKKYSYNELFYLQGNPFTSLLNTTNYYKWWSIKALINFKWNTYGRFYYFIIWAIYSTFMCCFLIVSTIPEHKLSWSNQRIFLVATIFFGFIHFIFEVRQFIHKPPAYIASPWNWFGDSSYVSSWSLKNNWTLAFLLVIFSFFTTIYLLNLFISLLGNAIDDRNNKESFLQLREEILTEIELFWMLPHQRRKKNWFPEILYYKASVNELKKYVESFENKESFHPKILEITGIKTSEEKLKNQINEVFNNESFKSQISEVFKNESFKNQVNDVLKNQIDETLTSKINEALKKQVDETLKDPLDKINKLIELIEKKESE</sequence>
<accession>A0A8H3XJE9</accession>
<protein>
    <recommendedName>
        <fullName evidence="5">Ion transport domain-containing protein</fullName>
    </recommendedName>
</protein>
<organism evidence="3 4">
    <name type="scientific">Gigaspora margarita</name>
    <dbReference type="NCBI Taxonomy" id="4874"/>
    <lineage>
        <taxon>Eukaryota</taxon>
        <taxon>Fungi</taxon>
        <taxon>Fungi incertae sedis</taxon>
        <taxon>Mucoromycota</taxon>
        <taxon>Glomeromycotina</taxon>
        <taxon>Glomeromycetes</taxon>
        <taxon>Diversisporales</taxon>
        <taxon>Gigasporaceae</taxon>
        <taxon>Gigaspora</taxon>
    </lineage>
</organism>
<evidence type="ECO:0000313" key="3">
    <source>
        <dbReference type="EMBL" id="KAF0470319.1"/>
    </source>
</evidence>
<reference evidence="3 4" key="1">
    <citation type="journal article" date="2019" name="Environ. Microbiol.">
        <title>At the nexus of three kingdoms: the genome of the mycorrhizal fungus Gigaspora margarita provides insights into plant, endobacterial and fungal interactions.</title>
        <authorList>
            <person name="Venice F."/>
            <person name="Ghignone S."/>
            <person name="Salvioli di Fossalunga A."/>
            <person name="Amselem J."/>
            <person name="Novero M."/>
            <person name="Xianan X."/>
            <person name="Sedzielewska Toro K."/>
            <person name="Morin E."/>
            <person name="Lipzen A."/>
            <person name="Grigoriev I.V."/>
            <person name="Henrissat B."/>
            <person name="Martin F.M."/>
            <person name="Bonfante P."/>
        </authorList>
    </citation>
    <scope>NUCLEOTIDE SEQUENCE [LARGE SCALE GENOMIC DNA]</scope>
    <source>
        <strain evidence="3 4">BEG34</strain>
    </source>
</reference>
<keyword evidence="4" id="KW-1185">Reference proteome</keyword>
<feature type="transmembrane region" description="Helical" evidence="2">
    <location>
        <begin position="838"/>
        <end position="860"/>
    </location>
</feature>
<evidence type="ECO:0000313" key="4">
    <source>
        <dbReference type="Proteomes" id="UP000439903"/>
    </source>
</evidence>
<evidence type="ECO:0008006" key="5">
    <source>
        <dbReference type="Google" id="ProtNLM"/>
    </source>
</evidence>
<dbReference type="EMBL" id="WTPW01000904">
    <property type="protein sequence ID" value="KAF0470319.1"/>
    <property type="molecule type" value="Genomic_DNA"/>
</dbReference>
<evidence type="ECO:0000256" key="2">
    <source>
        <dbReference type="SAM" id="Phobius"/>
    </source>
</evidence>
<feature type="transmembrane region" description="Helical" evidence="2">
    <location>
        <begin position="872"/>
        <end position="893"/>
    </location>
</feature>
<dbReference type="Proteomes" id="UP000439903">
    <property type="component" value="Unassembled WGS sequence"/>
</dbReference>
<evidence type="ECO:0000256" key="1">
    <source>
        <dbReference type="SAM" id="MobiDB-lite"/>
    </source>
</evidence>
<feature type="transmembrane region" description="Helical" evidence="2">
    <location>
        <begin position="922"/>
        <end position="947"/>
    </location>
</feature>
<name>A0A8H3XJE9_GIGMA</name>
<feature type="region of interest" description="Disordered" evidence="1">
    <location>
        <begin position="1"/>
        <end position="34"/>
    </location>
</feature>
<gene>
    <name evidence="3" type="ORF">F8M41_025387</name>
</gene>
<keyword evidence="2" id="KW-1133">Transmembrane helix</keyword>